<name>A0AAN6T3T4_9PEZI</name>
<keyword evidence="1" id="KW-1133">Transmembrane helix</keyword>
<keyword evidence="1" id="KW-0472">Membrane</keyword>
<evidence type="ECO:0000313" key="3">
    <source>
        <dbReference type="Proteomes" id="UP001305647"/>
    </source>
</evidence>
<protein>
    <submittedName>
        <fullName evidence="2">Uncharacterized protein</fullName>
    </submittedName>
</protein>
<organism evidence="2 3">
    <name type="scientific">Parathielavia hyrcaniae</name>
    <dbReference type="NCBI Taxonomy" id="113614"/>
    <lineage>
        <taxon>Eukaryota</taxon>
        <taxon>Fungi</taxon>
        <taxon>Dikarya</taxon>
        <taxon>Ascomycota</taxon>
        <taxon>Pezizomycotina</taxon>
        <taxon>Sordariomycetes</taxon>
        <taxon>Sordariomycetidae</taxon>
        <taxon>Sordariales</taxon>
        <taxon>Chaetomiaceae</taxon>
        <taxon>Parathielavia</taxon>
    </lineage>
</organism>
<gene>
    <name evidence="2" type="ORF">N658DRAFT_495068</name>
</gene>
<evidence type="ECO:0000313" key="2">
    <source>
        <dbReference type="EMBL" id="KAK4103002.1"/>
    </source>
</evidence>
<reference evidence="2" key="2">
    <citation type="submission" date="2023-05" db="EMBL/GenBank/DDBJ databases">
        <authorList>
            <consortium name="Lawrence Berkeley National Laboratory"/>
            <person name="Steindorff A."/>
            <person name="Hensen N."/>
            <person name="Bonometti L."/>
            <person name="Westerberg I."/>
            <person name="Brannstrom I.O."/>
            <person name="Guillou S."/>
            <person name="Cros-Aarteil S."/>
            <person name="Calhoun S."/>
            <person name="Haridas S."/>
            <person name="Kuo A."/>
            <person name="Mondo S."/>
            <person name="Pangilinan J."/>
            <person name="Riley R."/>
            <person name="Labutti K."/>
            <person name="Andreopoulos B."/>
            <person name="Lipzen A."/>
            <person name="Chen C."/>
            <person name="Yanf M."/>
            <person name="Daum C."/>
            <person name="Ng V."/>
            <person name="Clum A."/>
            <person name="Ohm R."/>
            <person name="Martin F."/>
            <person name="Silar P."/>
            <person name="Natvig D."/>
            <person name="Lalanne C."/>
            <person name="Gautier V."/>
            <person name="Ament-Velasquez S.L."/>
            <person name="Kruys A."/>
            <person name="Hutchinson M.I."/>
            <person name="Powell A.J."/>
            <person name="Barry K."/>
            <person name="Miller A.N."/>
            <person name="Grigoriev I.V."/>
            <person name="Debuchy R."/>
            <person name="Gladieux P."/>
            <person name="Thoren M.H."/>
            <person name="Johannesson H."/>
        </authorList>
    </citation>
    <scope>NUCLEOTIDE SEQUENCE</scope>
    <source>
        <strain evidence="2">CBS 757.83</strain>
    </source>
</reference>
<sequence>MAGEKGGGIFWASLLPFLLSLPMVLASIAAANLRFWVPENAKRRSVRHKRYGLLSVVYWEAGA</sequence>
<reference evidence="2" key="1">
    <citation type="journal article" date="2023" name="Mol. Phylogenet. Evol.">
        <title>Genome-scale phylogeny and comparative genomics of the fungal order Sordariales.</title>
        <authorList>
            <person name="Hensen N."/>
            <person name="Bonometti L."/>
            <person name="Westerberg I."/>
            <person name="Brannstrom I.O."/>
            <person name="Guillou S."/>
            <person name="Cros-Aarteil S."/>
            <person name="Calhoun S."/>
            <person name="Haridas S."/>
            <person name="Kuo A."/>
            <person name="Mondo S."/>
            <person name="Pangilinan J."/>
            <person name="Riley R."/>
            <person name="LaButti K."/>
            <person name="Andreopoulos B."/>
            <person name="Lipzen A."/>
            <person name="Chen C."/>
            <person name="Yan M."/>
            <person name="Daum C."/>
            <person name="Ng V."/>
            <person name="Clum A."/>
            <person name="Steindorff A."/>
            <person name="Ohm R.A."/>
            <person name="Martin F."/>
            <person name="Silar P."/>
            <person name="Natvig D.O."/>
            <person name="Lalanne C."/>
            <person name="Gautier V."/>
            <person name="Ament-Velasquez S.L."/>
            <person name="Kruys A."/>
            <person name="Hutchinson M.I."/>
            <person name="Powell A.J."/>
            <person name="Barry K."/>
            <person name="Miller A.N."/>
            <person name="Grigoriev I.V."/>
            <person name="Debuchy R."/>
            <person name="Gladieux P."/>
            <person name="Hiltunen Thoren M."/>
            <person name="Johannesson H."/>
        </authorList>
    </citation>
    <scope>NUCLEOTIDE SEQUENCE</scope>
    <source>
        <strain evidence="2">CBS 757.83</strain>
    </source>
</reference>
<dbReference type="AlphaFoldDB" id="A0AAN6T3T4"/>
<dbReference type="Proteomes" id="UP001305647">
    <property type="component" value="Unassembled WGS sequence"/>
</dbReference>
<proteinExistence type="predicted"/>
<feature type="transmembrane region" description="Helical" evidence="1">
    <location>
        <begin position="14"/>
        <end position="37"/>
    </location>
</feature>
<evidence type="ECO:0000256" key="1">
    <source>
        <dbReference type="SAM" id="Phobius"/>
    </source>
</evidence>
<dbReference type="EMBL" id="MU863630">
    <property type="protein sequence ID" value="KAK4103002.1"/>
    <property type="molecule type" value="Genomic_DNA"/>
</dbReference>
<accession>A0AAN6T3T4</accession>
<keyword evidence="1" id="KW-0812">Transmembrane</keyword>
<keyword evidence="3" id="KW-1185">Reference proteome</keyword>
<comment type="caution">
    <text evidence="2">The sequence shown here is derived from an EMBL/GenBank/DDBJ whole genome shotgun (WGS) entry which is preliminary data.</text>
</comment>